<protein>
    <submittedName>
        <fullName evidence="1">Transcriptional regulator</fullName>
    </submittedName>
</protein>
<keyword evidence="2" id="KW-1185">Reference proteome</keyword>
<comment type="caution">
    <text evidence="1">The sequence shown here is derived from an EMBL/GenBank/DDBJ whole genome shotgun (WGS) entry which is preliminary data.</text>
</comment>
<accession>A0A1V9DJL2</accession>
<dbReference type="RefSeq" id="WP_081138790.1">
    <property type="nucleotide sequence ID" value="NZ_MWUE01000014.1"/>
</dbReference>
<evidence type="ECO:0000313" key="2">
    <source>
        <dbReference type="Proteomes" id="UP000192769"/>
    </source>
</evidence>
<name>A0A1V9DJL2_9GAMM</name>
<dbReference type="EMBL" id="MWUE01000014">
    <property type="protein sequence ID" value="OQP34052.1"/>
    <property type="molecule type" value="Genomic_DNA"/>
</dbReference>
<organism evidence="1 2">
    <name type="scientific">Pantoea latae</name>
    <dbReference type="NCBI Taxonomy" id="1964541"/>
    <lineage>
        <taxon>Bacteria</taxon>
        <taxon>Pseudomonadati</taxon>
        <taxon>Pseudomonadota</taxon>
        <taxon>Gammaproteobacteria</taxon>
        <taxon>Enterobacterales</taxon>
        <taxon>Erwiniaceae</taxon>
        <taxon>Pantoea</taxon>
    </lineage>
</organism>
<dbReference type="Proteomes" id="UP000192769">
    <property type="component" value="Unassembled WGS sequence"/>
</dbReference>
<evidence type="ECO:0000313" key="1">
    <source>
        <dbReference type="EMBL" id="OQP34052.1"/>
    </source>
</evidence>
<sequence length="73" mass="8146">MNNELLRWRKDASKEEWALLAGKAMTTVGYLDQLAYGFRKASPSKAVQIEKASAEFTSRKPVTKESLVFGSHA</sequence>
<reference evidence="1 2" key="1">
    <citation type="submission" date="2017-02" db="EMBL/GenBank/DDBJ databases">
        <title>Whole genome shotgun sequence of Pantoea agglomerans strain AS1 isolated from a cycad, Zamia floridana in Central Florida, USA.</title>
        <authorList>
            <person name="Lata P."/>
            <person name="Govindarajan S."/>
            <person name="Qi F."/>
            <person name="Li J.-L."/>
            <person name="Maurya S.K."/>
            <person name="Sahoo M.K."/>
        </authorList>
    </citation>
    <scope>NUCLEOTIDE SEQUENCE [LARGE SCALE GENOMIC DNA]</scope>
    <source>
        <strain evidence="1 2">AS1</strain>
    </source>
</reference>
<gene>
    <name evidence="1" type="ORF">B2J69_09710</name>
</gene>
<proteinExistence type="predicted"/>
<dbReference type="OrthoDB" id="5882226at2"/>
<dbReference type="AlphaFoldDB" id="A0A1V9DJL2"/>